<dbReference type="Pfam" id="PF02771">
    <property type="entry name" value="Acyl-CoA_dh_N"/>
    <property type="match status" value="1"/>
</dbReference>
<keyword evidence="10" id="KW-1185">Reference proteome</keyword>
<comment type="similarity">
    <text evidence="2">Belongs to the acyl-CoA dehydrogenase family.</text>
</comment>
<organism evidence="9 10">
    <name type="scientific">Roseateles violae</name>
    <dbReference type="NCBI Taxonomy" id="3058042"/>
    <lineage>
        <taxon>Bacteria</taxon>
        <taxon>Pseudomonadati</taxon>
        <taxon>Pseudomonadota</taxon>
        <taxon>Betaproteobacteria</taxon>
        <taxon>Burkholderiales</taxon>
        <taxon>Sphaerotilaceae</taxon>
        <taxon>Roseateles</taxon>
    </lineage>
</organism>
<dbReference type="InterPro" id="IPR006091">
    <property type="entry name" value="Acyl-CoA_Oxase/DH_mid-dom"/>
</dbReference>
<gene>
    <name evidence="9" type="ORF">QWJ38_14425</name>
</gene>
<feature type="domain" description="Acyl-CoA oxidase/dehydrogenase middle" evidence="7">
    <location>
        <begin position="283"/>
        <end position="390"/>
    </location>
</feature>
<evidence type="ECO:0000256" key="4">
    <source>
        <dbReference type="ARBA" id="ARBA00022827"/>
    </source>
</evidence>
<keyword evidence="5" id="KW-0560">Oxidoreductase</keyword>
<evidence type="ECO:0000256" key="3">
    <source>
        <dbReference type="ARBA" id="ARBA00022630"/>
    </source>
</evidence>
<evidence type="ECO:0000313" key="9">
    <source>
        <dbReference type="EMBL" id="MDN3921485.1"/>
    </source>
</evidence>
<dbReference type="EMBL" id="JAUHHC010000003">
    <property type="protein sequence ID" value="MDN3921485.1"/>
    <property type="molecule type" value="Genomic_DNA"/>
</dbReference>
<keyword evidence="4" id="KW-0274">FAD</keyword>
<dbReference type="SUPFAM" id="SSF47203">
    <property type="entry name" value="Acyl-CoA dehydrogenase C-terminal domain-like"/>
    <property type="match status" value="1"/>
</dbReference>
<protein>
    <submittedName>
        <fullName evidence="9">Acyl-CoA dehydrogenase</fullName>
    </submittedName>
</protein>
<dbReference type="InterPro" id="IPR009100">
    <property type="entry name" value="AcylCoA_DH/oxidase_NM_dom_sf"/>
</dbReference>
<dbReference type="Gene3D" id="2.40.110.10">
    <property type="entry name" value="Butyryl-CoA Dehydrogenase, subunit A, domain 2"/>
    <property type="match status" value="1"/>
</dbReference>
<dbReference type="InterPro" id="IPR036250">
    <property type="entry name" value="AcylCo_DH-like_C"/>
</dbReference>
<comment type="cofactor">
    <cofactor evidence="1">
        <name>FAD</name>
        <dbReference type="ChEBI" id="CHEBI:57692"/>
    </cofactor>
</comment>
<dbReference type="InterPro" id="IPR037069">
    <property type="entry name" value="AcylCoA_DH/ox_N_sf"/>
</dbReference>
<dbReference type="SUPFAM" id="SSF56645">
    <property type="entry name" value="Acyl-CoA dehydrogenase NM domain-like"/>
    <property type="match status" value="1"/>
</dbReference>
<accession>A0ABT8DT60</accession>
<dbReference type="Proteomes" id="UP001228044">
    <property type="component" value="Unassembled WGS sequence"/>
</dbReference>
<evidence type="ECO:0000256" key="1">
    <source>
        <dbReference type="ARBA" id="ARBA00001974"/>
    </source>
</evidence>
<dbReference type="InterPro" id="IPR006089">
    <property type="entry name" value="Acyl-CoA_DH_CS"/>
</dbReference>
<dbReference type="Gene3D" id="1.20.140.10">
    <property type="entry name" value="Butyryl-CoA Dehydrogenase, subunit A, domain 3"/>
    <property type="match status" value="1"/>
</dbReference>
<evidence type="ECO:0000259" key="7">
    <source>
        <dbReference type="Pfam" id="PF02770"/>
    </source>
</evidence>
<dbReference type="Gene3D" id="1.10.540.10">
    <property type="entry name" value="Acyl-CoA dehydrogenase/oxidase, N-terminal domain"/>
    <property type="match status" value="1"/>
</dbReference>
<dbReference type="Pfam" id="PF00441">
    <property type="entry name" value="Acyl-CoA_dh_1"/>
    <property type="match status" value="1"/>
</dbReference>
<dbReference type="PROSITE" id="PS00072">
    <property type="entry name" value="ACYL_COA_DH_1"/>
    <property type="match status" value="1"/>
</dbReference>
<dbReference type="InterPro" id="IPR046373">
    <property type="entry name" value="Acyl-CoA_Oxase/DH_mid-dom_sf"/>
</dbReference>
<dbReference type="PANTHER" id="PTHR43884:SF25">
    <property type="entry name" value="ACYL-COA DEHYDROGENASE YDBM-RELATED"/>
    <property type="match status" value="1"/>
</dbReference>
<feature type="domain" description="Acyl-CoA dehydrogenase/oxidase C-terminal" evidence="6">
    <location>
        <begin position="407"/>
        <end position="555"/>
    </location>
</feature>
<comment type="caution">
    <text evidence="9">The sequence shown here is derived from an EMBL/GenBank/DDBJ whole genome shotgun (WGS) entry which is preliminary data.</text>
</comment>
<dbReference type="CDD" id="cd00567">
    <property type="entry name" value="ACAD"/>
    <property type="match status" value="1"/>
</dbReference>
<evidence type="ECO:0000259" key="6">
    <source>
        <dbReference type="Pfam" id="PF00441"/>
    </source>
</evidence>
<name>A0ABT8DT60_9BURK</name>
<dbReference type="PANTHER" id="PTHR43884">
    <property type="entry name" value="ACYL-COA DEHYDROGENASE"/>
    <property type="match status" value="1"/>
</dbReference>
<dbReference type="InterPro" id="IPR013786">
    <property type="entry name" value="AcylCoA_DH/ox_N"/>
</dbReference>
<feature type="domain" description="Acyl-CoA dehydrogenase/oxidase N-terminal" evidence="8">
    <location>
        <begin position="164"/>
        <end position="279"/>
    </location>
</feature>
<dbReference type="Pfam" id="PF02770">
    <property type="entry name" value="Acyl-CoA_dh_M"/>
    <property type="match status" value="1"/>
</dbReference>
<dbReference type="InterPro" id="IPR009075">
    <property type="entry name" value="AcylCo_DH/oxidase_C"/>
</dbReference>
<evidence type="ECO:0000256" key="2">
    <source>
        <dbReference type="ARBA" id="ARBA00009347"/>
    </source>
</evidence>
<sequence length="567" mass="60001">MTKPNCLRLAADAQQVRAHWNAASEIQDRLARKLASGCAAPAGGLDPSRLDQWQLPLYELACCSADLAATQAVLDRLPAAKPLDQWLGLSFAIEAITQSLARLEALLLEFDEPIAPLQQLGGAPEWVRLRGAYLGSAALAELGQAVLQLELDLSDLGMPVSSPHLAMVQDSFRRFAAQELRPLAEAIHRQDRTVPESLLQPLREMGVFGLSVPNQYGGYGQEGEEGAIAMLLVTEALSEASLAAGGSLITRPEILARVLMAGGTEEQKQRWLPAIAQGEPLCAIAITEPDAGSDVAALSLRASKVAGGWLLQGAKSWCTFAGKAGLLMVVARTDADRASAHRGLSVFLVEKPSVEGHAFEVRQDGAGRLSGRAIPTIGYRGMHSFELAFDRFFVPDSHLVGGPAGLGKGFAFTMTGMIGGRLQTAARACGVMKAALQAACSYARDRSVFGAPLANYPLTQAKIARMAARLAACRILAFSVAARPGAEGDRVGASQAKLLACRSAETVTREALQIHGAMGYAEESAVSRYFVDARVLSIFEGAEETLALKVIARGLLEAALRKSAALA</sequence>
<evidence type="ECO:0000259" key="8">
    <source>
        <dbReference type="Pfam" id="PF02771"/>
    </source>
</evidence>
<evidence type="ECO:0000256" key="5">
    <source>
        <dbReference type="ARBA" id="ARBA00023002"/>
    </source>
</evidence>
<evidence type="ECO:0000313" key="10">
    <source>
        <dbReference type="Proteomes" id="UP001228044"/>
    </source>
</evidence>
<dbReference type="RefSeq" id="WP_290359774.1">
    <property type="nucleotide sequence ID" value="NZ_JAUHHC010000003.1"/>
</dbReference>
<reference evidence="9 10" key="1">
    <citation type="submission" date="2023-06" db="EMBL/GenBank/DDBJ databases">
        <title>Pelomonas sp. PFR6 16S ribosomal RNA gene Genome sequencing and assembly.</title>
        <authorList>
            <person name="Woo H."/>
        </authorList>
    </citation>
    <scope>NUCLEOTIDE SEQUENCE [LARGE SCALE GENOMIC DNA]</scope>
    <source>
        <strain evidence="9 10">PFR6</strain>
    </source>
</reference>
<proteinExistence type="inferred from homology"/>
<keyword evidence="3" id="KW-0285">Flavoprotein</keyword>